<proteinExistence type="predicted"/>
<name>A0A2R4DFY2_SALET</name>
<sequence>MKETTARHDVLLNTYQRWLSDLTSIAIKNGMCHPNVQSSHGLTLSALYFPEAGAVTAVVPQSLYRMIYGKTRPDPLSIQRDFLISLDINTELLFTHAGLEGVLLSECVRLKQNHLASKLRHLLTRVRSRELRQKLIWLCWYDLMMGAPADDWLDMLALADDVQITTWLIHRQEENTVLTVLMDEYVVFMHY</sequence>
<dbReference type="RefSeq" id="WP_080193262.1">
    <property type="nucleotide sequence ID" value="NZ_CP028196.1"/>
</dbReference>
<organism evidence="1">
    <name type="scientific">Salmonella enterica subsp. enterica serovar Concord</name>
    <dbReference type="NCBI Taxonomy" id="483687"/>
    <lineage>
        <taxon>Bacteria</taxon>
        <taxon>Pseudomonadati</taxon>
        <taxon>Pseudomonadota</taxon>
        <taxon>Gammaproteobacteria</taxon>
        <taxon>Enterobacterales</taxon>
        <taxon>Enterobacteriaceae</taxon>
        <taxon>Salmonella</taxon>
    </lineage>
</organism>
<evidence type="ECO:0000313" key="1">
    <source>
        <dbReference type="EMBL" id="HAE8239868.1"/>
    </source>
</evidence>
<reference evidence="1" key="1">
    <citation type="journal article" date="2018" name="Genome Biol.">
        <title>SKESA: strategic k-mer extension for scrupulous assemblies.</title>
        <authorList>
            <person name="Souvorov A."/>
            <person name="Agarwala R."/>
            <person name="Lipman D.J."/>
        </authorList>
    </citation>
    <scope>NUCLEOTIDE SEQUENCE</scope>
    <source>
        <strain evidence="1">BCW_2665</strain>
    </source>
</reference>
<reference evidence="1" key="2">
    <citation type="submission" date="2018-07" db="EMBL/GenBank/DDBJ databases">
        <authorList>
            <consortium name="NCBI Pathogen Detection Project"/>
        </authorList>
    </citation>
    <scope>NUCLEOTIDE SEQUENCE</scope>
    <source>
        <strain evidence="1">BCW_2665</strain>
    </source>
</reference>
<evidence type="ECO:0008006" key="2">
    <source>
        <dbReference type="Google" id="ProtNLM"/>
    </source>
</evidence>
<protein>
    <recommendedName>
        <fullName evidence="2">Malate transporter</fullName>
    </recommendedName>
</protein>
<dbReference type="EMBL" id="DAATGM010000002">
    <property type="protein sequence ID" value="HAE8239868.1"/>
    <property type="molecule type" value="Genomic_DNA"/>
</dbReference>
<comment type="caution">
    <text evidence="1">The sequence shown here is derived from an EMBL/GenBank/DDBJ whole genome shotgun (WGS) entry which is preliminary data.</text>
</comment>
<dbReference type="AlphaFoldDB" id="A0A2R4DFY2"/>
<accession>A0A2R4DFY2</accession>
<gene>
    <name evidence="1" type="ORF">G4174_000596</name>
</gene>